<dbReference type="AlphaFoldDB" id="A0A381P5K3"/>
<dbReference type="EMBL" id="UINC01000774">
    <property type="protein sequence ID" value="SUZ60923.1"/>
    <property type="molecule type" value="Genomic_DNA"/>
</dbReference>
<dbReference type="GO" id="GO:0005975">
    <property type="term" value="P:carbohydrate metabolic process"/>
    <property type="evidence" value="ECO:0007669"/>
    <property type="project" value="InterPro"/>
</dbReference>
<dbReference type="InterPro" id="IPR011330">
    <property type="entry name" value="Glyco_hydro/deAcase_b/a-brl"/>
</dbReference>
<organism evidence="1">
    <name type="scientific">marine metagenome</name>
    <dbReference type="NCBI Taxonomy" id="408172"/>
    <lineage>
        <taxon>unclassified sequences</taxon>
        <taxon>metagenomes</taxon>
        <taxon>ecological metagenomes</taxon>
    </lineage>
</organism>
<protein>
    <recommendedName>
        <fullName evidence="2">Divergent polysaccharide deacetylase family protein</fullName>
    </recommendedName>
</protein>
<proteinExistence type="predicted"/>
<dbReference type="CDD" id="cd10936">
    <property type="entry name" value="CE4_DAC2"/>
    <property type="match status" value="1"/>
</dbReference>
<evidence type="ECO:0008006" key="2">
    <source>
        <dbReference type="Google" id="ProtNLM"/>
    </source>
</evidence>
<dbReference type="PANTHER" id="PTHR30105">
    <property type="entry name" value="UNCHARACTERIZED YIBQ-RELATED"/>
    <property type="match status" value="1"/>
</dbReference>
<name>A0A381P5K3_9ZZZZ</name>
<evidence type="ECO:0000313" key="1">
    <source>
        <dbReference type="EMBL" id="SUZ60923.1"/>
    </source>
</evidence>
<accession>A0A381P5K3</accession>
<sequence length="264" mass="30228">MIVLKRQQDHLDKLEDEIAFDTEKIVDEPPIEVEKIPPEPLPPLRGIIGLIIDDFGYRNDDVSRGFLDIPAKLTFAVIPGHEHSRSFSKNAVSAGYEVIVHMPMENIGKTFGEEEFVLMNYFQDNELIRRIKEALDHLPEANGLNNHQGSRATETPRLMRLLAGVLKDENKFFIDSRTTMNTLAEETMRQFDVPTNRRNIFLDNELDEEKIYVQLIQLTDVAERKGIAIGIGHVKPQTLAVLKKHIPELQQKGFKFEFVSKLVN</sequence>
<gene>
    <name evidence="1" type="ORF">METZ01_LOCUS13777</name>
</gene>
<dbReference type="PANTHER" id="PTHR30105:SF2">
    <property type="entry name" value="DIVERGENT POLYSACCHARIDE DEACETYLASE SUPERFAMILY"/>
    <property type="match status" value="1"/>
</dbReference>
<dbReference type="Gene3D" id="3.20.20.370">
    <property type="entry name" value="Glycoside hydrolase/deacetylase"/>
    <property type="match status" value="1"/>
</dbReference>
<dbReference type="SUPFAM" id="SSF88713">
    <property type="entry name" value="Glycoside hydrolase/deacetylase"/>
    <property type="match status" value="1"/>
</dbReference>
<dbReference type="InterPro" id="IPR006837">
    <property type="entry name" value="Divergent_DAC"/>
</dbReference>
<dbReference type="Pfam" id="PF04748">
    <property type="entry name" value="Polysacc_deac_2"/>
    <property type="match status" value="1"/>
</dbReference>
<reference evidence="1" key="1">
    <citation type="submission" date="2018-05" db="EMBL/GenBank/DDBJ databases">
        <authorList>
            <person name="Lanie J.A."/>
            <person name="Ng W.-L."/>
            <person name="Kazmierczak K.M."/>
            <person name="Andrzejewski T.M."/>
            <person name="Davidsen T.M."/>
            <person name="Wayne K.J."/>
            <person name="Tettelin H."/>
            <person name="Glass J.I."/>
            <person name="Rusch D."/>
            <person name="Podicherti R."/>
            <person name="Tsui H.-C.T."/>
            <person name="Winkler M.E."/>
        </authorList>
    </citation>
    <scope>NUCLEOTIDE SEQUENCE</scope>
</reference>